<feature type="domain" description="CENP-V/GFA" evidence="5">
    <location>
        <begin position="144"/>
        <end position="234"/>
    </location>
</feature>
<sequence length="326" mass="36302">MGYMHDKALSERLFCSTCGCHVGERVLKPDVKTGKRGWRVASSIFDKQDVVAFEIRTHNFTNSAPGPSLATWLPQIGSCDMHIANKGRSHNTLPSQSSEEHFRDTNDEVLLEEAVDPFFRRYLQPTPGYLGSQTGSTEVLKRVAALCICADCRLVSGAHAVPYTFVPLALLQPPVPDSLEGFGTLRVYRSSERVRRAFCRVCGATVFYAAETPERMPSREKRVVDIAIGVLRAPEGPVAEDWFLWLTTKLDGLQSGREYDEAFADALGKGLAEWGVRTYGENMDFDIPTAWYKYSAITIKGDIRQLENQNASGIPVDARELRLASY</sequence>
<evidence type="ECO:0000256" key="3">
    <source>
        <dbReference type="ARBA" id="ARBA00022833"/>
    </source>
</evidence>
<dbReference type="Proteomes" id="UP001163105">
    <property type="component" value="Unassembled WGS sequence"/>
</dbReference>
<dbReference type="Gene3D" id="3.90.1590.10">
    <property type="entry name" value="glutathione-dependent formaldehyde- activating enzyme (gfa)"/>
    <property type="match status" value="1"/>
</dbReference>
<dbReference type="GO" id="GO:0005840">
    <property type="term" value="C:ribosome"/>
    <property type="evidence" value="ECO:0007669"/>
    <property type="project" value="UniProtKB-KW"/>
</dbReference>
<dbReference type="GO" id="GO:0046872">
    <property type="term" value="F:metal ion binding"/>
    <property type="evidence" value="ECO:0007669"/>
    <property type="project" value="UniProtKB-KW"/>
</dbReference>
<dbReference type="PANTHER" id="PTHR33337">
    <property type="entry name" value="GFA DOMAIN-CONTAINING PROTEIN"/>
    <property type="match status" value="1"/>
</dbReference>
<dbReference type="GO" id="GO:0016846">
    <property type="term" value="F:carbon-sulfur lyase activity"/>
    <property type="evidence" value="ECO:0007669"/>
    <property type="project" value="InterPro"/>
</dbReference>
<evidence type="ECO:0000313" key="6">
    <source>
        <dbReference type="EMBL" id="KAJ6439848.1"/>
    </source>
</evidence>
<name>A0AB34FLR3_9HYPO</name>
<keyword evidence="6" id="KW-0687">Ribonucleoprotein</keyword>
<comment type="similarity">
    <text evidence="1">Belongs to the Gfa family.</text>
</comment>
<protein>
    <submittedName>
        <fullName evidence="6">60S ribosomal protein L13</fullName>
    </submittedName>
</protein>
<organism evidence="6 7">
    <name type="scientific">Purpureocillium lavendulum</name>
    <dbReference type="NCBI Taxonomy" id="1247861"/>
    <lineage>
        <taxon>Eukaryota</taxon>
        <taxon>Fungi</taxon>
        <taxon>Dikarya</taxon>
        <taxon>Ascomycota</taxon>
        <taxon>Pezizomycotina</taxon>
        <taxon>Sordariomycetes</taxon>
        <taxon>Hypocreomycetidae</taxon>
        <taxon>Hypocreales</taxon>
        <taxon>Ophiocordycipitaceae</taxon>
        <taxon>Purpureocillium</taxon>
    </lineage>
</organism>
<gene>
    <name evidence="6" type="ORF">O9K51_07739</name>
</gene>
<dbReference type="EMBL" id="JAQHRD010000006">
    <property type="protein sequence ID" value="KAJ6439848.1"/>
    <property type="molecule type" value="Genomic_DNA"/>
</dbReference>
<keyword evidence="4" id="KW-0456">Lyase</keyword>
<dbReference type="InterPro" id="IPR011057">
    <property type="entry name" value="Mss4-like_sf"/>
</dbReference>
<reference evidence="6" key="1">
    <citation type="submission" date="2023-01" db="EMBL/GenBank/DDBJ databases">
        <title>The growth and conidiation of Purpureocillium lavendulum are regulated by nitrogen source and histone H3K14 acetylation.</title>
        <authorList>
            <person name="Tang P."/>
            <person name="Han J."/>
            <person name="Zhang C."/>
            <person name="Tang P."/>
            <person name="Qi F."/>
            <person name="Zhang K."/>
            <person name="Liang L."/>
        </authorList>
    </citation>
    <scope>NUCLEOTIDE SEQUENCE</scope>
    <source>
        <strain evidence="6">YMF1.00683</strain>
    </source>
</reference>
<evidence type="ECO:0000256" key="4">
    <source>
        <dbReference type="ARBA" id="ARBA00023239"/>
    </source>
</evidence>
<evidence type="ECO:0000256" key="2">
    <source>
        <dbReference type="ARBA" id="ARBA00022723"/>
    </source>
</evidence>
<evidence type="ECO:0000256" key="1">
    <source>
        <dbReference type="ARBA" id="ARBA00005495"/>
    </source>
</evidence>
<dbReference type="PANTHER" id="PTHR33337:SF40">
    <property type="entry name" value="CENP-V_GFA DOMAIN-CONTAINING PROTEIN-RELATED"/>
    <property type="match status" value="1"/>
</dbReference>
<keyword evidence="7" id="KW-1185">Reference proteome</keyword>
<evidence type="ECO:0000313" key="7">
    <source>
        <dbReference type="Proteomes" id="UP001163105"/>
    </source>
</evidence>
<evidence type="ECO:0000259" key="5">
    <source>
        <dbReference type="Pfam" id="PF04828"/>
    </source>
</evidence>
<dbReference type="Pfam" id="PF04828">
    <property type="entry name" value="GFA"/>
    <property type="match status" value="1"/>
</dbReference>
<dbReference type="SUPFAM" id="SSF51316">
    <property type="entry name" value="Mss4-like"/>
    <property type="match status" value="1"/>
</dbReference>
<dbReference type="AlphaFoldDB" id="A0AB34FLR3"/>
<proteinExistence type="inferred from homology"/>
<keyword evidence="2" id="KW-0479">Metal-binding</keyword>
<comment type="caution">
    <text evidence="6">The sequence shown here is derived from an EMBL/GenBank/DDBJ whole genome shotgun (WGS) entry which is preliminary data.</text>
</comment>
<keyword evidence="6" id="KW-0689">Ribosomal protein</keyword>
<accession>A0AB34FLR3</accession>
<dbReference type="InterPro" id="IPR006913">
    <property type="entry name" value="CENP-V/GFA"/>
</dbReference>
<keyword evidence="3" id="KW-0862">Zinc</keyword>